<name>A0A645GIP0_9ZZZZ</name>
<evidence type="ECO:0000313" key="1">
    <source>
        <dbReference type="EMBL" id="MPN26747.1"/>
    </source>
</evidence>
<sequence length="92" mass="10104">MIDAVGDCGDVFSRQKTNQVVFGCSRPDIDELIVLKQGGGLVANQVLFVRLDLQSCNNRVLLFLGELYTAAVEQDDFSFFLQLLEVAPHGGK</sequence>
<reference evidence="1" key="1">
    <citation type="submission" date="2019-08" db="EMBL/GenBank/DDBJ databases">
        <authorList>
            <person name="Kucharzyk K."/>
            <person name="Murdoch R.W."/>
            <person name="Higgins S."/>
            <person name="Loffler F."/>
        </authorList>
    </citation>
    <scope>NUCLEOTIDE SEQUENCE</scope>
</reference>
<organism evidence="1">
    <name type="scientific">bioreactor metagenome</name>
    <dbReference type="NCBI Taxonomy" id="1076179"/>
    <lineage>
        <taxon>unclassified sequences</taxon>
        <taxon>metagenomes</taxon>
        <taxon>ecological metagenomes</taxon>
    </lineage>
</organism>
<dbReference type="EMBL" id="VSSQ01076371">
    <property type="protein sequence ID" value="MPN26747.1"/>
    <property type="molecule type" value="Genomic_DNA"/>
</dbReference>
<gene>
    <name evidence="1" type="ORF">SDC9_174172</name>
</gene>
<accession>A0A645GIP0</accession>
<protein>
    <submittedName>
        <fullName evidence="1">Uncharacterized protein</fullName>
    </submittedName>
</protein>
<proteinExistence type="predicted"/>
<dbReference type="AlphaFoldDB" id="A0A645GIP0"/>
<comment type="caution">
    <text evidence="1">The sequence shown here is derived from an EMBL/GenBank/DDBJ whole genome shotgun (WGS) entry which is preliminary data.</text>
</comment>